<comment type="caution">
    <text evidence="7">The sequence shown here is derived from an EMBL/GenBank/DDBJ whole genome shotgun (WGS) entry which is preliminary data.</text>
</comment>
<name>A0A371YPP1_9GAMM</name>
<dbReference type="InterPro" id="IPR036390">
    <property type="entry name" value="WH_DNA-bd_sf"/>
</dbReference>
<evidence type="ECO:0000256" key="2">
    <source>
        <dbReference type="ARBA" id="ARBA00023015"/>
    </source>
</evidence>
<organism evidence="7 8">
    <name type="scientific">Acinetobacter sichuanensis</name>
    <dbReference type="NCBI Taxonomy" id="2136183"/>
    <lineage>
        <taxon>Bacteria</taxon>
        <taxon>Pseudomonadati</taxon>
        <taxon>Pseudomonadota</taxon>
        <taxon>Gammaproteobacteria</taxon>
        <taxon>Moraxellales</taxon>
        <taxon>Moraxellaceae</taxon>
        <taxon>Acinetobacter</taxon>
    </lineage>
</organism>
<accession>A0A371YPP1</accession>
<dbReference type="RefSeq" id="WP_107008477.1">
    <property type="nucleotide sequence ID" value="NZ_JBHRSF010000170.1"/>
</dbReference>
<dbReference type="Pfam" id="PF00126">
    <property type="entry name" value="HTH_1"/>
    <property type="match status" value="1"/>
</dbReference>
<evidence type="ECO:0000256" key="3">
    <source>
        <dbReference type="ARBA" id="ARBA00023125"/>
    </source>
</evidence>
<dbReference type="SUPFAM" id="SSF53850">
    <property type="entry name" value="Periplasmic binding protein-like II"/>
    <property type="match status" value="1"/>
</dbReference>
<reference evidence="9" key="3">
    <citation type="journal article" date="2019" name="Int. J. Syst. Evol. Microbiol.">
        <title>The Global Catalogue of Microorganisms (GCM) 10K type strain sequencing project: providing services to taxonomists for standard genome sequencing and annotation.</title>
        <authorList>
            <consortium name="The Broad Institute Genomics Platform"/>
            <consortium name="The Broad Institute Genome Sequencing Center for Infectious Disease"/>
            <person name="Wu L."/>
            <person name="Ma J."/>
        </authorList>
    </citation>
    <scope>NUCLEOTIDE SEQUENCE [LARGE SCALE GENOMIC DNA]</scope>
    <source>
        <strain evidence="9">KCTC 62575</strain>
    </source>
</reference>
<dbReference type="Pfam" id="PF03466">
    <property type="entry name" value="LysR_substrate"/>
    <property type="match status" value="1"/>
</dbReference>
<dbReference type="EMBL" id="JBHRSF010000170">
    <property type="protein sequence ID" value="MFC2998176.1"/>
    <property type="molecule type" value="Genomic_DNA"/>
</dbReference>
<keyword evidence="4" id="KW-0804">Transcription</keyword>
<dbReference type="CDD" id="cd08417">
    <property type="entry name" value="PBP2_Nitroaromatics_like"/>
    <property type="match status" value="1"/>
</dbReference>
<dbReference type="AlphaFoldDB" id="A0A371YPP1"/>
<protein>
    <submittedName>
        <fullName evidence="7">LysR family transcriptional regulator</fullName>
    </submittedName>
</protein>
<evidence type="ECO:0000259" key="5">
    <source>
        <dbReference type="PROSITE" id="PS50931"/>
    </source>
</evidence>
<reference evidence="7 8" key="2">
    <citation type="submission" date="2018-08" db="EMBL/GenBank/DDBJ databases">
        <title>The draft genome of Acinetobacter sichuanensis strain WCHAc060041.</title>
        <authorList>
            <person name="Qin J."/>
            <person name="Feng Y."/>
            <person name="Zong Z."/>
        </authorList>
    </citation>
    <scope>NUCLEOTIDE SEQUENCE [LARGE SCALE GENOMIC DNA]</scope>
    <source>
        <strain evidence="7 8">WCHAc060041</strain>
    </source>
</reference>
<dbReference type="Gene3D" id="1.10.10.10">
    <property type="entry name" value="Winged helix-like DNA-binding domain superfamily/Winged helix DNA-binding domain"/>
    <property type="match status" value="1"/>
</dbReference>
<evidence type="ECO:0000313" key="8">
    <source>
        <dbReference type="Proteomes" id="UP000240957"/>
    </source>
</evidence>
<keyword evidence="3" id="KW-0238">DNA-binding</keyword>
<dbReference type="Proteomes" id="UP000240957">
    <property type="component" value="Unassembled WGS sequence"/>
</dbReference>
<dbReference type="InterPro" id="IPR050389">
    <property type="entry name" value="LysR-type_TF"/>
</dbReference>
<keyword evidence="9" id="KW-1185">Reference proteome</keyword>
<dbReference type="InterPro" id="IPR036388">
    <property type="entry name" value="WH-like_DNA-bd_sf"/>
</dbReference>
<reference evidence="6" key="4">
    <citation type="submission" date="2024-09" db="EMBL/GenBank/DDBJ databases">
        <authorList>
            <person name="Sun Q."/>
            <person name="Mori K."/>
        </authorList>
    </citation>
    <scope>NUCLEOTIDE SEQUENCE</scope>
    <source>
        <strain evidence="6">KCTC 62575</strain>
    </source>
</reference>
<dbReference type="InterPro" id="IPR005119">
    <property type="entry name" value="LysR_subst-bd"/>
</dbReference>
<evidence type="ECO:0000256" key="1">
    <source>
        <dbReference type="ARBA" id="ARBA00009437"/>
    </source>
</evidence>
<dbReference type="SUPFAM" id="SSF46785">
    <property type="entry name" value="Winged helix' DNA-binding domain"/>
    <property type="match status" value="1"/>
</dbReference>
<feature type="domain" description="HTH lysR-type" evidence="5">
    <location>
        <begin position="1"/>
        <end position="65"/>
    </location>
</feature>
<dbReference type="Gene3D" id="3.40.190.10">
    <property type="entry name" value="Periplasmic binding protein-like II"/>
    <property type="match status" value="2"/>
</dbReference>
<keyword evidence="2" id="KW-0805">Transcription regulation</keyword>
<evidence type="ECO:0000313" key="6">
    <source>
        <dbReference type="EMBL" id="MFC2998176.1"/>
    </source>
</evidence>
<dbReference type="GO" id="GO:0003677">
    <property type="term" value="F:DNA binding"/>
    <property type="evidence" value="ECO:0007669"/>
    <property type="project" value="UniProtKB-KW"/>
</dbReference>
<dbReference type="PANTHER" id="PTHR30118">
    <property type="entry name" value="HTH-TYPE TRANSCRIPTIONAL REGULATOR LEUO-RELATED"/>
    <property type="match status" value="1"/>
</dbReference>
<dbReference type="OrthoDB" id="8557381at2"/>
<gene>
    <name evidence="6" type="ORF">ACFODO_23580</name>
    <name evidence="7" type="ORF">C9E89_011410</name>
</gene>
<dbReference type="PANTHER" id="PTHR30118:SF15">
    <property type="entry name" value="TRANSCRIPTIONAL REGULATORY PROTEIN"/>
    <property type="match status" value="1"/>
</dbReference>
<dbReference type="InterPro" id="IPR000847">
    <property type="entry name" value="LysR_HTH_N"/>
</dbReference>
<evidence type="ECO:0000256" key="4">
    <source>
        <dbReference type="ARBA" id="ARBA00023163"/>
    </source>
</evidence>
<dbReference type="InterPro" id="IPR037402">
    <property type="entry name" value="YidZ_PBP2"/>
</dbReference>
<evidence type="ECO:0000313" key="9">
    <source>
        <dbReference type="Proteomes" id="UP001595455"/>
    </source>
</evidence>
<dbReference type="EMBL" id="PYIX02000017">
    <property type="protein sequence ID" value="RFC83450.1"/>
    <property type="molecule type" value="Genomic_DNA"/>
</dbReference>
<comment type="similarity">
    <text evidence="1">Belongs to the LysR transcriptional regulatory family.</text>
</comment>
<dbReference type="GO" id="GO:0003700">
    <property type="term" value="F:DNA-binding transcription factor activity"/>
    <property type="evidence" value="ECO:0007669"/>
    <property type="project" value="InterPro"/>
</dbReference>
<dbReference type="Proteomes" id="UP001595455">
    <property type="component" value="Unassembled WGS sequence"/>
</dbReference>
<proteinExistence type="inferred from homology"/>
<sequence length="308" mass="35145">MDIKRSEMSLMISLDTLLEEKNVTRAAKRLYLSQPALSAQLARLRQIFQDPLLVPSETGKGMIATKKAIELQPKLHLALQELQKAISFSIPFDPLQSNRHFVLAMNDSLLTIVGIGIIQKIFQTFAPNIRLSFIPVPEKQELLNRMEKGEIDLSIGLHDNIPVALHSRHLLSDYFQVAARIGHPQLNSNVITLQDYCQAYHVIFSKTGILQSSIDFALQKQGLQRNVITSVFSYNQIPLILLDTDSIATLPSRFLQRYQNILKVFEVPFELPRFDLAMAWHANMQEDPAHQWLRNLLYQVNHDSAQIQ</sequence>
<reference evidence="6" key="1">
    <citation type="journal article" date="2014" name="Int. J. Syst. Evol. Microbiol.">
        <title>Complete genome of a new Firmicutes species belonging to the dominant human colonic microbiota ('Ruminococcus bicirculans') reveals two chromosomes and a selective capacity to utilize plant glucans.</title>
        <authorList>
            <consortium name="NISC Comparative Sequencing Program"/>
            <person name="Wegmann U."/>
            <person name="Louis P."/>
            <person name="Goesmann A."/>
            <person name="Henrissat B."/>
            <person name="Duncan S.H."/>
            <person name="Flint H.J."/>
        </authorList>
    </citation>
    <scope>NUCLEOTIDE SEQUENCE</scope>
    <source>
        <strain evidence="6">KCTC 62575</strain>
    </source>
</reference>
<dbReference type="PRINTS" id="PR00039">
    <property type="entry name" value="HTHLYSR"/>
</dbReference>
<evidence type="ECO:0000313" key="7">
    <source>
        <dbReference type="EMBL" id="RFC83450.1"/>
    </source>
</evidence>
<dbReference type="PROSITE" id="PS50931">
    <property type="entry name" value="HTH_LYSR"/>
    <property type="match status" value="1"/>
</dbReference>